<keyword evidence="3 9" id="KW-0378">Hydrolase</keyword>
<organism evidence="14 15">
    <name type="scientific">Candidatus Beckwithbacteria bacterium GW2011_GWC2_47_9</name>
    <dbReference type="NCBI Taxonomy" id="1618373"/>
    <lineage>
        <taxon>Bacteria</taxon>
        <taxon>Candidatus Beckwithiibacteriota</taxon>
    </lineage>
</organism>
<protein>
    <recommendedName>
        <fullName evidence="9 10">Transcription termination factor Rho</fullName>
        <ecNumber evidence="9 10">3.6.4.-</ecNumber>
    </recommendedName>
    <alternativeName>
        <fullName evidence="9">ATP-dependent helicase Rho</fullName>
    </alternativeName>
</protein>
<dbReference type="SUPFAM" id="SSF52540">
    <property type="entry name" value="P-loop containing nucleoside triphosphate hydrolases"/>
    <property type="match status" value="1"/>
</dbReference>
<evidence type="ECO:0000256" key="1">
    <source>
        <dbReference type="ARBA" id="ARBA00022472"/>
    </source>
</evidence>
<dbReference type="AlphaFoldDB" id="A0A0G1U237"/>
<feature type="binding site" evidence="9">
    <location>
        <begin position="207"/>
        <end position="212"/>
    </location>
    <ligand>
        <name>ATP</name>
        <dbReference type="ChEBI" id="CHEBI:30616"/>
    </ligand>
</feature>
<gene>
    <name evidence="9" type="primary">rho</name>
    <name evidence="14" type="ORF">UY17_C0002G0010</name>
</gene>
<evidence type="ECO:0000256" key="6">
    <source>
        <dbReference type="ARBA" id="ARBA00022884"/>
    </source>
</evidence>
<evidence type="ECO:0000313" key="15">
    <source>
        <dbReference type="Proteomes" id="UP000034772"/>
    </source>
</evidence>
<dbReference type="InterPro" id="IPR011129">
    <property type="entry name" value="CSD"/>
</dbReference>
<keyword evidence="8 9" id="KW-0804">Transcription</keyword>
<comment type="caution">
    <text evidence="9">Lacks conserved residue(s) required for the propagation of feature annotation.</text>
</comment>
<dbReference type="SMART" id="SM00357">
    <property type="entry name" value="CSP"/>
    <property type="match status" value="1"/>
</dbReference>
<dbReference type="PATRIC" id="fig|1618373.3.peg.36"/>
<evidence type="ECO:0000256" key="5">
    <source>
        <dbReference type="ARBA" id="ARBA00022840"/>
    </source>
</evidence>
<dbReference type="InterPro" id="IPR027417">
    <property type="entry name" value="P-loop_NTPase"/>
</dbReference>
<keyword evidence="5 9" id="KW-0067">ATP-binding</keyword>
<proteinExistence type="inferred from homology"/>
<evidence type="ECO:0000259" key="13">
    <source>
        <dbReference type="PROSITE" id="PS51856"/>
    </source>
</evidence>
<dbReference type="InterPro" id="IPR000194">
    <property type="entry name" value="ATPase_F1/V1/A1_a/bsu_nucl-bd"/>
</dbReference>
<dbReference type="SMART" id="SM00382">
    <property type="entry name" value="AAA"/>
    <property type="match status" value="1"/>
</dbReference>
<evidence type="ECO:0000256" key="9">
    <source>
        <dbReference type="HAMAP-Rule" id="MF_01884"/>
    </source>
</evidence>
<feature type="region of interest" description="Disordered" evidence="12">
    <location>
        <begin position="1"/>
        <end position="62"/>
    </location>
</feature>
<dbReference type="GO" id="GO:0004386">
    <property type="term" value="F:helicase activity"/>
    <property type="evidence" value="ECO:0007669"/>
    <property type="project" value="UniProtKB-UniRule"/>
</dbReference>
<dbReference type="GO" id="GO:0003723">
    <property type="term" value="F:RNA binding"/>
    <property type="evidence" value="ECO:0007669"/>
    <property type="project" value="UniProtKB-UniRule"/>
</dbReference>
<evidence type="ECO:0000256" key="8">
    <source>
        <dbReference type="ARBA" id="ARBA00023163"/>
    </source>
</evidence>
<evidence type="ECO:0000256" key="12">
    <source>
        <dbReference type="SAM" id="MobiDB-lite"/>
    </source>
</evidence>
<comment type="function">
    <text evidence="9">Facilitates transcription termination by a mechanism that involves Rho binding to the nascent RNA, activation of Rho's RNA-dependent ATPase activity, and release of the mRNA from the DNA template.</text>
</comment>
<evidence type="ECO:0000313" key="14">
    <source>
        <dbReference type="EMBL" id="KKU88157.1"/>
    </source>
</evidence>
<dbReference type="PROSITE" id="PS51856">
    <property type="entry name" value="RHO_RNA_BD"/>
    <property type="match status" value="1"/>
</dbReference>
<feature type="domain" description="Rho RNA-BD" evidence="13">
    <location>
        <begin position="80"/>
        <end position="152"/>
    </location>
</feature>
<dbReference type="Gene3D" id="2.40.50.140">
    <property type="entry name" value="Nucleic acid-binding proteins"/>
    <property type="match status" value="1"/>
</dbReference>
<dbReference type="HAMAP" id="MF_01884">
    <property type="entry name" value="Rho"/>
    <property type="match status" value="1"/>
</dbReference>
<dbReference type="PANTHER" id="PTHR46425:SF1">
    <property type="entry name" value="TRANSCRIPTION TERMINATION FACTOR RHO"/>
    <property type="match status" value="1"/>
</dbReference>
<keyword evidence="2 9" id="KW-0547">Nucleotide-binding</keyword>
<feature type="binding site" evidence="9">
    <location>
        <begin position="195"/>
        <end position="200"/>
    </location>
    <ligand>
        <name>ATP</name>
        <dbReference type="ChEBI" id="CHEBI:30616"/>
    </ligand>
</feature>
<evidence type="ECO:0000256" key="2">
    <source>
        <dbReference type="ARBA" id="ARBA00022741"/>
    </source>
</evidence>
<keyword evidence="4 9" id="KW-0347">Helicase</keyword>
<dbReference type="Pfam" id="PF07497">
    <property type="entry name" value="Rho_RNA_bind"/>
    <property type="match status" value="1"/>
</dbReference>
<comment type="subunit">
    <text evidence="9">Homohexamer. The homohexamer assembles into an open ring structure.</text>
</comment>
<dbReference type="NCBIfam" id="NF006886">
    <property type="entry name" value="PRK09376.1"/>
    <property type="match status" value="1"/>
</dbReference>
<sequence length="447" mass="49536">MPTAKVSVRVKNQAVGSQSDQALSRPDSENTNSPVVKEPGPTVSSVIDLRTPSATEYPPSAGRRIINGEPEELYERDQPTQKVQGFLDITGDGHGFLRPKFRPSDGDIYISASQIRKFMLRPGDDVEGLGRPPKENERYFGLLKVVSVNGVDAEKQSRRTKFEDLTPIYPNKKLKLETTKVQLSARVIDLISPIGMGQRGMIVSPPKAGKTTILKDIARGISENFPKVHLMAALIGERPEEVTDISRSVKGEVIASNFDEPAEEQTRVAEIALERAKRLVETGADVVILLDSITRLARAYNLSVPPSGRTLTGGFDPAALYPPKRFFGAARNSEEGGSLTIIGTALIDTGSRMDDLIYEEFKGTGNMELHLDRKLAERRIYPSIDVERSSTRQEELLFTAEEYPRIVTMRRMLSVLNPDERTEVLIDRLSKTGSNKEFLESLSKDIK</sequence>
<dbReference type="CDD" id="cd01128">
    <property type="entry name" value="rho_factor_C"/>
    <property type="match status" value="1"/>
</dbReference>
<dbReference type="GO" id="GO:0016787">
    <property type="term" value="F:hydrolase activity"/>
    <property type="evidence" value="ECO:0007669"/>
    <property type="project" value="UniProtKB-KW"/>
</dbReference>
<dbReference type="InterPro" id="IPR012340">
    <property type="entry name" value="NA-bd_OB-fold"/>
</dbReference>
<dbReference type="GO" id="GO:0008186">
    <property type="term" value="F:ATP-dependent activity, acting on RNA"/>
    <property type="evidence" value="ECO:0007669"/>
    <property type="project" value="UniProtKB-UniRule"/>
</dbReference>
<keyword evidence="6 9" id="KW-0694">RNA-binding</keyword>
<dbReference type="InterPro" id="IPR003593">
    <property type="entry name" value="AAA+_ATPase"/>
</dbReference>
<dbReference type="GO" id="GO:0005524">
    <property type="term" value="F:ATP binding"/>
    <property type="evidence" value="ECO:0007669"/>
    <property type="project" value="UniProtKB-UniRule"/>
</dbReference>
<evidence type="ECO:0000256" key="11">
    <source>
        <dbReference type="PROSITE-ProRule" id="PRU01203"/>
    </source>
</evidence>
<dbReference type="InterPro" id="IPR004665">
    <property type="entry name" value="Term_rho"/>
</dbReference>
<dbReference type="NCBIfam" id="TIGR00767">
    <property type="entry name" value="rho"/>
    <property type="match status" value="1"/>
</dbReference>
<dbReference type="EC" id="3.6.4.-" evidence="9 10"/>
<dbReference type="InterPro" id="IPR041703">
    <property type="entry name" value="Rho_factor_ATP-bd"/>
</dbReference>
<dbReference type="Pfam" id="PF00006">
    <property type="entry name" value="ATP-synt_ab"/>
    <property type="match status" value="1"/>
</dbReference>
<evidence type="ECO:0000256" key="3">
    <source>
        <dbReference type="ARBA" id="ARBA00022801"/>
    </source>
</evidence>
<feature type="binding site" evidence="9">
    <location>
        <position position="238"/>
    </location>
    <ligand>
        <name>ATP</name>
        <dbReference type="ChEBI" id="CHEBI:30616"/>
    </ligand>
</feature>
<evidence type="ECO:0000256" key="4">
    <source>
        <dbReference type="ARBA" id="ARBA00022806"/>
    </source>
</evidence>
<evidence type="ECO:0000256" key="10">
    <source>
        <dbReference type="NCBIfam" id="TIGR00767"/>
    </source>
</evidence>
<comment type="caution">
    <text evidence="14">The sequence shown here is derived from an EMBL/GenBank/DDBJ whole genome shotgun (WGS) entry which is preliminary data.</text>
</comment>
<dbReference type="SUPFAM" id="SSF50249">
    <property type="entry name" value="Nucleic acid-binding proteins"/>
    <property type="match status" value="1"/>
</dbReference>
<name>A0A0G1U237_9BACT</name>
<comment type="similarity">
    <text evidence="9 11">Belongs to the Rho family.</text>
</comment>
<dbReference type="EMBL" id="LCOZ01000002">
    <property type="protein sequence ID" value="KKU88157.1"/>
    <property type="molecule type" value="Genomic_DNA"/>
</dbReference>
<reference evidence="14 15" key="1">
    <citation type="journal article" date="2015" name="Nature">
        <title>rRNA introns, odd ribosomes, and small enigmatic genomes across a large radiation of phyla.</title>
        <authorList>
            <person name="Brown C.T."/>
            <person name="Hug L.A."/>
            <person name="Thomas B.C."/>
            <person name="Sharon I."/>
            <person name="Castelle C.J."/>
            <person name="Singh A."/>
            <person name="Wilkins M.J."/>
            <person name="Williams K.H."/>
            <person name="Banfield J.F."/>
        </authorList>
    </citation>
    <scope>NUCLEOTIDE SEQUENCE [LARGE SCALE GENOMIC DNA]</scope>
</reference>
<accession>A0A0G1U237</accession>
<keyword evidence="1 9" id="KW-0806">Transcription termination</keyword>
<dbReference type="PANTHER" id="PTHR46425">
    <property type="entry name" value="TRANSCRIPTION TERMINATION FACTOR RHO"/>
    <property type="match status" value="1"/>
</dbReference>
<dbReference type="GO" id="GO:0006353">
    <property type="term" value="P:DNA-templated transcription termination"/>
    <property type="evidence" value="ECO:0007669"/>
    <property type="project" value="UniProtKB-UniRule"/>
</dbReference>
<evidence type="ECO:0000256" key="7">
    <source>
        <dbReference type="ARBA" id="ARBA00023015"/>
    </source>
</evidence>
<keyword evidence="7 9" id="KW-0805">Transcription regulation</keyword>
<dbReference type="Gene3D" id="3.40.50.300">
    <property type="entry name" value="P-loop containing nucleotide triphosphate hydrolases"/>
    <property type="match status" value="1"/>
</dbReference>
<dbReference type="Proteomes" id="UP000034772">
    <property type="component" value="Unassembled WGS sequence"/>
</dbReference>
<dbReference type="InterPro" id="IPR011113">
    <property type="entry name" value="Rho_RNA-bd"/>
</dbReference>